<dbReference type="PRINTS" id="PR00046">
    <property type="entry name" value="SIGMA70FCT"/>
</dbReference>
<dbReference type="PROSITE" id="PS50943">
    <property type="entry name" value="HTH_CROC1"/>
    <property type="match status" value="1"/>
</dbReference>
<keyword evidence="5" id="KW-0238">DNA-binding</keyword>
<dbReference type="InterPro" id="IPR036388">
    <property type="entry name" value="WH-like_DNA-bd_sf"/>
</dbReference>
<dbReference type="Pfam" id="PF04542">
    <property type="entry name" value="Sigma70_r2"/>
    <property type="match status" value="1"/>
</dbReference>
<dbReference type="CDD" id="cd06171">
    <property type="entry name" value="Sigma70_r4"/>
    <property type="match status" value="1"/>
</dbReference>
<keyword evidence="6" id="KW-0804">Transcription</keyword>
<evidence type="ECO:0000256" key="1">
    <source>
        <dbReference type="ARBA" id="ARBA00007788"/>
    </source>
</evidence>
<dbReference type="Gene3D" id="1.20.120.1810">
    <property type="match status" value="1"/>
</dbReference>
<dbReference type="InterPro" id="IPR001387">
    <property type="entry name" value="Cro/C1-type_HTH"/>
</dbReference>
<dbReference type="RefSeq" id="WP_205257836.1">
    <property type="nucleotide sequence ID" value="NZ_BAAAPV010000005.1"/>
</dbReference>
<accession>A0A939C720</accession>
<keyword evidence="4" id="KW-0731">Sigma factor</keyword>
<gene>
    <name evidence="9" type="ORF">JL107_14820</name>
</gene>
<dbReference type="Proteomes" id="UP000663801">
    <property type="component" value="Unassembled WGS sequence"/>
</dbReference>
<dbReference type="AlphaFoldDB" id="A0A939C720"/>
<keyword evidence="2" id="KW-0749">Sporulation</keyword>
<dbReference type="GO" id="GO:0003677">
    <property type="term" value="F:DNA binding"/>
    <property type="evidence" value="ECO:0007669"/>
    <property type="project" value="UniProtKB-KW"/>
</dbReference>
<reference evidence="9" key="1">
    <citation type="submission" date="2021-01" db="EMBL/GenBank/DDBJ databases">
        <title>KCTC 19127 draft genome.</title>
        <authorList>
            <person name="An D."/>
        </authorList>
    </citation>
    <scope>NUCLEOTIDE SEQUENCE</scope>
    <source>
        <strain evidence="9">KCTC 19127</strain>
    </source>
</reference>
<dbReference type="InterPro" id="IPR007627">
    <property type="entry name" value="RNA_pol_sigma70_r2"/>
</dbReference>
<dbReference type="GO" id="GO:0030435">
    <property type="term" value="P:sporulation resulting in formation of a cellular spore"/>
    <property type="evidence" value="ECO:0007669"/>
    <property type="project" value="UniProtKB-KW"/>
</dbReference>
<dbReference type="GO" id="GO:0006352">
    <property type="term" value="P:DNA-templated transcription initiation"/>
    <property type="evidence" value="ECO:0007669"/>
    <property type="project" value="InterPro"/>
</dbReference>
<evidence type="ECO:0000256" key="5">
    <source>
        <dbReference type="ARBA" id="ARBA00023125"/>
    </source>
</evidence>
<evidence type="ECO:0000259" key="8">
    <source>
        <dbReference type="PROSITE" id="PS50943"/>
    </source>
</evidence>
<feature type="region of interest" description="Disordered" evidence="7">
    <location>
        <begin position="49"/>
        <end position="99"/>
    </location>
</feature>
<evidence type="ECO:0000256" key="4">
    <source>
        <dbReference type="ARBA" id="ARBA00023082"/>
    </source>
</evidence>
<keyword evidence="3" id="KW-0805">Transcription regulation</keyword>
<feature type="domain" description="HTH cro/C1-type" evidence="8">
    <location>
        <begin position="301"/>
        <end position="334"/>
    </location>
</feature>
<comment type="caution">
    <text evidence="9">The sequence shown here is derived from an EMBL/GenBank/DDBJ whole genome shotgun (WGS) entry which is preliminary data.</text>
</comment>
<evidence type="ECO:0000313" key="9">
    <source>
        <dbReference type="EMBL" id="MBM9477722.1"/>
    </source>
</evidence>
<dbReference type="PANTHER" id="PTHR30385:SF4">
    <property type="entry name" value="RNA POLYMERASE SIGMA-E FACTOR"/>
    <property type="match status" value="1"/>
</dbReference>
<dbReference type="SUPFAM" id="SSF88946">
    <property type="entry name" value="Sigma2 domain of RNA polymerase sigma factors"/>
    <property type="match status" value="1"/>
</dbReference>
<organism evidence="9 10">
    <name type="scientific">Nakamurella flavida</name>
    <dbReference type="NCBI Taxonomy" id="363630"/>
    <lineage>
        <taxon>Bacteria</taxon>
        <taxon>Bacillati</taxon>
        <taxon>Actinomycetota</taxon>
        <taxon>Actinomycetes</taxon>
        <taxon>Nakamurellales</taxon>
        <taxon>Nakamurellaceae</taxon>
        <taxon>Nakamurella</taxon>
    </lineage>
</organism>
<comment type="similarity">
    <text evidence="1">Belongs to the sigma-70 factor family.</text>
</comment>
<evidence type="ECO:0000256" key="3">
    <source>
        <dbReference type="ARBA" id="ARBA00023015"/>
    </source>
</evidence>
<dbReference type="PANTHER" id="PTHR30385">
    <property type="entry name" value="SIGMA FACTOR F FLAGELLAR"/>
    <property type="match status" value="1"/>
</dbReference>
<evidence type="ECO:0000256" key="2">
    <source>
        <dbReference type="ARBA" id="ARBA00022969"/>
    </source>
</evidence>
<evidence type="ECO:0000313" key="10">
    <source>
        <dbReference type="Proteomes" id="UP000663801"/>
    </source>
</evidence>
<dbReference type="EMBL" id="JAERWL010000012">
    <property type="protein sequence ID" value="MBM9477722.1"/>
    <property type="molecule type" value="Genomic_DNA"/>
</dbReference>
<proteinExistence type="inferred from homology"/>
<evidence type="ECO:0000256" key="6">
    <source>
        <dbReference type="ARBA" id="ARBA00023163"/>
    </source>
</evidence>
<dbReference type="InterPro" id="IPR013324">
    <property type="entry name" value="RNA_pol_sigma_r3/r4-like"/>
</dbReference>
<keyword evidence="10" id="KW-1185">Reference proteome</keyword>
<dbReference type="SUPFAM" id="SSF88659">
    <property type="entry name" value="Sigma3 and sigma4 domains of RNA polymerase sigma factors"/>
    <property type="match status" value="2"/>
</dbReference>
<name>A0A939C720_9ACTN</name>
<sequence>MAPLSAPTLIRPETPVPVPSMLDGRSDPTPSASAAARFAAAAQFAAAQFTDAQSAAHGAGGEESADEAPLDRVGTAPRSAGSAGAPRPPSTIAAAPSPERARRMMQLLADITESTDAGEQARRRAVVVREYLPVARSIAARYRGRGVERGDLEQLASLGLVKSVARWLPDRSEDFLQFAVPTISGEIKRYFRDHSWTVRPPRRVQELRVAIGDAEQIFWQRHGRRPTDPDIARIVGVSAAAVAEARTAVALCRPPSLDADAGTGWVMAQSYGEVDHDLARVEDRLAVERLLSILSDQERKVVDLRFQHGWSQSQIAQEVGVSQMQISRWLRDITGKLRTACA</sequence>
<dbReference type="NCBIfam" id="TIGR02937">
    <property type="entry name" value="sigma70-ECF"/>
    <property type="match status" value="1"/>
</dbReference>
<dbReference type="InterPro" id="IPR013325">
    <property type="entry name" value="RNA_pol_sigma_r2"/>
</dbReference>
<dbReference type="InterPro" id="IPR000943">
    <property type="entry name" value="RNA_pol_sigma70"/>
</dbReference>
<protein>
    <submittedName>
        <fullName evidence="9">Sigma-70 family RNA polymerase sigma factor</fullName>
    </submittedName>
</protein>
<dbReference type="GO" id="GO:0016987">
    <property type="term" value="F:sigma factor activity"/>
    <property type="evidence" value="ECO:0007669"/>
    <property type="project" value="UniProtKB-KW"/>
</dbReference>
<dbReference type="Pfam" id="PF04545">
    <property type="entry name" value="Sigma70_r4"/>
    <property type="match status" value="1"/>
</dbReference>
<dbReference type="InterPro" id="IPR007630">
    <property type="entry name" value="RNA_pol_sigma70_r4"/>
</dbReference>
<dbReference type="InterPro" id="IPR014284">
    <property type="entry name" value="RNA_pol_sigma-70_dom"/>
</dbReference>
<evidence type="ECO:0000256" key="7">
    <source>
        <dbReference type="SAM" id="MobiDB-lite"/>
    </source>
</evidence>
<dbReference type="Gene3D" id="1.10.10.10">
    <property type="entry name" value="Winged helix-like DNA-binding domain superfamily/Winged helix DNA-binding domain"/>
    <property type="match status" value="2"/>
</dbReference>
<feature type="region of interest" description="Disordered" evidence="7">
    <location>
        <begin position="1"/>
        <end position="36"/>
    </location>
</feature>